<evidence type="ECO:0000313" key="14">
    <source>
        <dbReference type="Proteomes" id="UP000239706"/>
    </source>
</evidence>
<comment type="catalytic activity">
    <reaction evidence="11">
        <text>isopentenyl diphosphate + (2E)-geranyl diphosphate = (2E,6E)-farnesyl diphosphate + diphosphate</text>
        <dbReference type="Rhea" id="RHEA:19361"/>
        <dbReference type="ChEBI" id="CHEBI:33019"/>
        <dbReference type="ChEBI" id="CHEBI:58057"/>
        <dbReference type="ChEBI" id="CHEBI:128769"/>
        <dbReference type="ChEBI" id="CHEBI:175763"/>
        <dbReference type="EC" id="2.5.1.10"/>
    </reaction>
</comment>
<dbReference type="CDD" id="cd00685">
    <property type="entry name" value="Trans_IPPS_HT"/>
    <property type="match status" value="1"/>
</dbReference>
<keyword evidence="14" id="KW-1185">Reference proteome</keyword>
<keyword evidence="6" id="KW-0479">Metal-binding</keyword>
<evidence type="ECO:0000256" key="2">
    <source>
        <dbReference type="ARBA" id="ARBA00006706"/>
    </source>
</evidence>
<comment type="cofactor">
    <cofactor evidence="1">
        <name>Mg(2+)</name>
        <dbReference type="ChEBI" id="CHEBI:18420"/>
    </cofactor>
</comment>
<dbReference type="NCBIfam" id="NF045485">
    <property type="entry name" value="FPPsyn"/>
    <property type="match status" value="1"/>
</dbReference>
<keyword evidence="7" id="KW-0460">Magnesium</keyword>
<dbReference type="InterPro" id="IPR053378">
    <property type="entry name" value="Prenyl_diphosphate_synthase"/>
</dbReference>
<proteinExistence type="inferred from homology"/>
<dbReference type="InterPro" id="IPR008949">
    <property type="entry name" value="Isoprenoid_synthase_dom_sf"/>
</dbReference>
<evidence type="ECO:0000256" key="7">
    <source>
        <dbReference type="ARBA" id="ARBA00022842"/>
    </source>
</evidence>
<evidence type="ECO:0000256" key="6">
    <source>
        <dbReference type="ARBA" id="ARBA00022723"/>
    </source>
</evidence>
<evidence type="ECO:0000313" key="13">
    <source>
        <dbReference type="EMBL" id="PRR78802.1"/>
    </source>
</evidence>
<dbReference type="SFLD" id="SFLDG01017">
    <property type="entry name" value="Polyprenyl_Transferase_Like"/>
    <property type="match status" value="1"/>
</dbReference>
<name>A0A2T0B4K9_9CLOT</name>
<dbReference type="PANTHER" id="PTHR43281:SF1">
    <property type="entry name" value="FARNESYL DIPHOSPHATE SYNTHASE"/>
    <property type="match status" value="1"/>
</dbReference>
<evidence type="ECO:0000256" key="12">
    <source>
        <dbReference type="RuleBase" id="RU004466"/>
    </source>
</evidence>
<dbReference type="SUPFAM" id="SSF48576">
    <property type="entry name" value="Terpenoid synthases"/>
    <property type="match status" value="1"/>
</dbReference>
<dbReference type="FunFam" id="1.10.600.10:FF:000001">
    <property type="entry name" value="Geranylgeranyl diphosphate synthase"/>
    <property type="match status" value="1"/>
</dbReference>
<dbReference type="EC" id="2.5.1.10" evidence="3"/>
<dbReference type="GO" id="GO:0004337">
    <property type="term" value="F:(2E,6E)-farnesyl diphosphate synthase activity"/>
    <property type="evidence" value="ECO:0007669"/>
    <property type="project" value="UniProtKB-EC"/>
</dbReference>
<comment type="caution">
    <text evidence="13">The sequence shown here is derived from an EMBL/GenBank/DDBJ whole genome shotgun (WGS) entry which is preliminary data.</text>
</comment>
<dbReference type="AlphaFoldDB" id="A0A2T0B4K9"/>
<evidence type="ECO:0000256" key="8">
    <source>
        <dbReference type="ARBA" id="ARBA00023229"/>
    </source>
</evidence>
<sequence>MCIEKLKNEVDQWLYEYFNNKGTYNKKLYEAMAYSVNIGGKRIRPILMLLTYKMYNEDYKDILPAAGALEMIHTYSLIHDDLPAMDNDDLRRGNPTNHKVFGDAAAILAGDGLLNEAFNILFRESLEKGEKWIKAGCLIGNSSGADGMIAGQIVDILGENKTMQEDELVYMHSKKTGELIKTAILSGATLAGAEEKDLTLLKEFGEKLGLAFQIKDDILDVVGDELKLGKTTKKDEIQNKSTFVSVYGLDKCNDMCCKLTEQCIELLNNIERDSSKLKELTLFLLKRDY</sequence>
<reference evidence="13 14" key="1">
    <citation type="submission" date="2018-03" db="EMBL/GenBank/DDBJ databases">
        <title>Genome sequence of Clostridium liquoris DSM 100320.</title>
        <authorList>
            <person name="Poehlein A."/>
            <person name="Daniel R."/>
        </authorList>
    </citation>
    <scope>NUCLEOTIDE SEQUENCE [LARGE SCALE GENOMIC DNA]</scope>
    <source>
        <strain evidence="13 14">DSM 100320</strain>
    </source>
</reference>
<dbReference type="RefSeq" id="WP_106063500.1">
    <property type="nucleotide sequence ID" value="NZ_PVXO01000036.1"/>
</dbReference>
<organism evidence="13 14">
    <name type="scientific">Clostridium liquoris</name>
    <dbReference type="NCBI Taxonomy" id="1289519"/>
    <lineage>
        <taxon>Bacteria</taxon>
        <taxon>Bacillati</taxon>
        <taxon>Bacillota</taxon>
        <taxon>Clostridia</taxon>
        <taxon>Eubacteriales</taxon>
        <taxon>Clostridiaceae</taxon>
        <taxon>Clostridium</taxon>
    </lineage>
</organism>
<keyword evidence="5 12" id="KW-0808">Transferase</keyword>
<accession>A0A2T0B4K9</accession>
<evidence type="ECO:0000256" key="4">
    <source>
        <dbReference type="ARBA" id="ARBA00015100"/>
    </source>
</evidence>
<gene>
    <name evidence="13" type="ORF">CLLI_13840</name>
</gene>
<evidence type="ECO:0000256" key="1">
    <source>
        <dbReference type="ARBA" id="ARBA00001946"/>
    </source>
</evidence>
<evidence type="ECO:0000256" key="10">
    <source>
        <dbReference type="ARBA" id="ARBA00032873"/>
    </source>
</evidence>
<dbReference type="SFLD" id="SFLDS00005">
    <property type="entry name" value="Isoprenoid_Synthase_Type_I"/>
    <property type="match status" value="1"/>
</dbReference>
<dbReference type="Proteomes" id="UP000239706">
    <property type="component" value="Unassembled WGS sequence"/>
</dbReference>
<dbReference type="PROSITE" id="PS00444">
    <property type="entry name" value="POLYPRENYL_SYNTHASE_2"/>
    <property type="match status" value="1"/>
</dbReference>
<evidence type="ECO:0000256" key="3">
    <source>
        <dbReference type="ARBA" id="ARBA00012439"/>
    </source>
</evidence>
<protein>
    <recommendedName>
        <fullName evidence="4">Farnesyl diphosphate synthase</fullName>
        <ecNumber evidence="3">2.5.1.10</ecNumber>
    </recommendedName>
    <alternativeName>
        <fullName evidence="10">(2E,6E)-farnesyl diphosphate synthase</fullName>
    </alternativeName>
    <alternativeName>
        <fullName evidence="9">Geranyltranstransferase</fullName>
    </alternativeName>
</protein>
<dbReference type="InterPro" id="IPR000092">
    <property type="entry name" value="Polyprenyl_synt"/>
</dbReference>
<dbReference type="OrthoDB" id="9805316at2"/>
<dbReference type="InterPro" id="IPR033749">
    <property type="entry name" value="Polyprenyl_synt_CS"/>
</dbReference>
<dbReference type="GO" id="GO:0046872">
    <property type="term" value="F:metal ion binding"/>
    <property type="evidence" value="ECO:0007669"/>
    <property type="project" value="UniProtKB-KW"/>
</dbReference>
<evidence type="ECO:0000256" key="9">
    <source>
        <dbReference type="ARBA" id="ARBA00032380"/>
    </source>
</evidence>
<evidence type="ECO:0000256" key="5">
    <source>
        <dbReference type="ARBA" id="ARBA00022679"/>
    </source>
</evidence>
<dbReference type="GO" id="GO:0005737">
    <property type="term" value="C:cytoplasm"/>
    <property type="evidence" value="ECO:0007669"/>
    <property type="project" value="UniProtKB-ARBA"/>
</dbReference>
<dbReference type="Pfam" id="PF00348">
    <property type="entry name" value="polyprenyl_synt"/>
    <property type="match status" value="1"/>
</dbReference>
<evidence type="ECO:0000256" key="11">
    <source>
        <dbReference type="ARBA" id="ARBA00049399"/>
    </source>
</evidence>
<dbReference type="Gene3D" id="1.10.600.10">
    <property type="entry name" value="Farnesyl Diphosphate Synthase"/>
    <property type="match status" value="1"/>
</dbReference>
<dbReference type="PROSITE" id="PS00723">
    <property type="entry name" value="POLYPRENYL_SYNTHASE_1"/>
    <property type="match status" value="1"/>
</dbReference>
<dbReference type="PANTHER" id="PTHR43281">
    <property type="entry name" value="FARNESYL DIPHOSPHATE SYNTHASE"/>
    <property type="match status" value="1"/>
</dbReference>
<keyword evidence="8" id="KW-0414">Isoprene biosynthesis</keyword>
<comment type="similarity">
    <text evidence="2 12">Belongs to the FPP/GGPP synthase family.</text>
</comment>
<dbReference type="GO" id="GO:0016114">
    <property type="term" value="P:terpenoid biosynthetic process"/>
    <property type="evidence" value="ECO:0007669"/>
    <property type="project" value="UniProtKB-ARBA"/>
</dbReference>
<dbReference type="EMBL" id="PVXO01000036">
    <property type="protein sequence ID" value="PRR78802.1"/>
    <property type="molecule type" value="Genomic_DNA"/>
</dbReference>